<dbReference type="Pfam" id="PF02515">
    <property type="entry name" value="CoA_transf_3"/>
    <property type="match status" value="1"/>
</dbReference>
<comment type="caution">
    <text evidence="2">The sequence shown here is derived from an EMBL/GenBank/DDBJ whole genome shotgun (WGS) entry which is preliminary data.</text>
</comment>
<dbReference type="Gene3D" id="3.40.50.10540">
    <property type="entry name" value="Crotonobetainyl-coa:carnitine coa-transferase, domain 1"/>
    <property type="match status" value="1"/>
</dbReference>
<accession>F3L227</accession>
<dbReference type="EMBL" id="AEIG01000040">
    <property type="protein sequence ID" value="EGG29622.1"/>
    <property type="molecule type" value="Genomic_DNA"/>
</dbReference>
<evidence type="ECO:0000256" key="1">
    <source>
        <dbReference type="ARBA" id="ARBA00022679"/>
    </source>
</evidence>
<keyword evidence="3" id="KW-1185">Reference proteome</keyword>
<name>F3L227_9GAMM</name>
<sequence length="398" mass="42704">MPAKPLDGIKVIEIGQLVAGPFCGTLLGYFGAEVIKVEPPGKGDALRGWRALDESGTSYWWYSIARNKKSVTANLRTEAGRAVVKRLIETADVVIENFRPGTMEKWGLGPDDFKESNPGLVYTRISGYGQTGPLATRPGYASVSEAFSGFRYLNGFPDRPPVRPNLSMGDSLAGLHAAFGTLLSLLHRERHNAPGQVVDIAIYESMYNLMESVVPEYVATGAVREPSGSTLTGIVPTNTYLCADNKYVVIGGNGDSIYKRLMHAAGYPDLAEDPRMADNAGRVEHEATIDAALADWTASITSVEVLRILSDADVPSGPMYSVEDMLLDPQYQARGMFETVQGQEGEVTIPAIMPKLGTTPGQTHWAGPAEVGGSSEEVYLAAGFSEAELQALRAAGDI</sequence>
<dbReference type="InterPro" id="IPR003673">
    <property type="entry name" value="CoA-Trfase_fam_III"/>
</dbReference>
<dbReference type="OrthoDB" id="9058532at2"/>
<dbReference type="Proteomes" id="UP000005615">
    <property type="component" value="Unassembled WGS sequence"/>
</dbReference>
<dbReference type="STRING" id="2518989.IMCC3088_1594"/>
<protein>
    <submittedName>
        <fullName evidence="2">L-carnitine dehydratase/bile acid-inducible protein F</fullName>
    </submittedName>
</protein>
<dbReference type="InterPro" id="IPR050509">
    <property type="entry name" value="CoA-transferase_III"/>
</dbReference>
<keyword evidence="1" id="KW-0808">Transferase</keyword>
<dbReference type="AlphaFoldDB" id="F3L227"/>
<dbReference type="InterPro" id="IPR023606">
    <property type="entry name" value="CoA-Trfase_III_dom_1_sf"/>
</dbReference>
<reference evidence="2 3" key="1">
    <citation type="journal article" date="2011" name="J. Bacteriol.">
        <title>Genome sequence of strain IMCC3088, a proteorhodopsin-containing marine bacterium belonging to the OM60/NOR5 clade.</title>
        <authorList>
            <person name="Jang Y."/>
            <person name="Oh H.M."/>
            <person name="Kang I."/>
            <person name="Lee K."/>
            <person name="Yang S.J."/>
            <person name="Cho J.C."/>
        </authorList>
    </citation>
    <scope>NUCLEOTIDE SEQUENCE [LARGE SCALE GENOMIC DNA]</scope>
    <source>
        <strain evidence="2 3">IMCC3088</strain>
    </source>
</reference>
<evidence type="ECO:0000313" key="3">
    <source>
        <dbReference type="Proteomes" id="UP000005615"/>
    </source>
</evidence>
<dbReference type="RefSeq" id="WP_009575824.1">
    <property type="nucleotide sequence ID" value="NZ_AEIG01000040.1"/>
</dbReference>
<evidence type="ECO:0000313" key="2">
    <source>
        <dbReference type="EMBL" id="EGG29622.1"/>
    </source>
</evidence>
<dbReference type="InterPro" id="IPR044855">
    <property type="entry name" value="CoA-Trfase_III_dom3_sf"/>
</dbReference>
<dbReference type="Gene3D" id="3.30.1540.10">
    <property type="entry name" value="formyl-coa transferase, domain 3"/>
    <property type="match status" value="1"/>
</dbReference>
<organism evidence="2 3">
    <name type="scientific">Aequoribacter fuscus</name>
    <dbReference type="NCBI Taxonomy" id="2518989"/>
    <lineage>
        <taxon>Bacteria</taxon>
        <taxon>Pseudomonadati</taxon>
        <taxon>Pseudomonadota</taxon>
        <taxon>Gammaproteobacteria</taxon>
        <taxon>Cellvibrionales</taxon>
        <taxon>Halieaceae</taxon>
        <taxon>Aequoribacter</taxon>
    </lineage>
</organism>
<dbReference type="GO" id="GO:0016740">
    <property type="term" value="F:transferase activity"/>
    <property type="evidence" value="ECO:0007669"/>
    <property type="project" value="UniProtKB-KW"/>
</dbReference>
<dbReference type="eggNOG" id="COG1804">
    <property type="taxonomic scope" value="Bacteria"/>
</dbReference>
<dbReference type="PANTHER" id="PTHR48228:SF6">
    <property type="entry name" value="L-CARNITINE COA-TRANSFERASE"/>
    <property type="match status" value="1"/>
</dbReference>
<proteinExistence type="predicted"/>
<gene>
    <name evidence="2" type="ORF">IMCC3088_1594</name>
</gene>
<dbReference type="PANTHER" id="PTHR48228">
    <property type="entry name" value="SUCCINYL-COA--D-CITRAMALATE COA-TRANSFERASE"/>
    <property type="match status" value="1"/>
</dbReference>
<dbReference type="SUPFAM" id="SSF89796">
    <property type="entry name" value="CoA-transferase family III (CaiB/BaiF)"/>
    <property type="match status" value="1"/>
</dbReference>